<dbReference type="Pfam" id="PF04076">
    <property type="entry name" value="BOF"/>
    <property type="match status" value="1"/>
</dbReference>
<evidence type="ECO:0000313" key="2">
    <source>
        <dbReference type="EMBL" id="QLN00408.1"/>
    </source>
</evidence>
<dbReference type="EMBL" id="CP055675">
    <property type="protein sequence ID" value="QLN00408.1"/>
    <property type="molecule type" value="Genomic_DNA"/>
</dbReference>
<keyword evidence="1" id="KW-0732">Signal</keyword>
<name>A0A7L6ZQQ2_ESCFE</name>
<dbReference type="SUPFAM" id="SSF101756">
    <property type="entry name" value="Hypothetical protein YgiW"/>
    <property type="match status" value="1"/>
</dbReference>
<evidence type="ECO:0000256" key="1">
    <source>
        <dbReference type="ARBA" id="ARBA00022729"/>
    </source>
</evidence>
<accession>A0A7L6ZQQ2</accession>
<dbReference type="RefSeq" id="WP_000669084.1">
    <property type="nucleotide sequence ID" value="NZ_AP027926.1"/>
</dbReference>
<dbReference type="NCBIfam" id="TIGR00156">
    <property type="entry name" value="YgiW/YdeI family stress tolerance OB fold protein"/>
    <property type="match status" value="1"/>
</dbReference>
<proteinExistence type="predicted"/>
<dbReference type="InterPro" id="IPR016052">
    <property type="entry name" value="YgiW/YdeI"/>
</dbReference>
<protein>
    <submittedName>
        <fullName evidence="2">YdeI family stress tolerance OB fold protein</fullName>
    </submittedName>
</protein>
<dbReference type="InterPro" id="IPR036700">
    <property type="entry name" value="BOBF_sf"/>
</dbReference>
<dbReference type="NCBIfam" id="NF033674">
    <property type="entry name" value="stress_OB_fold"/>
    <property type="match status" value="1"/>
</dbReference>
<sequence length="130" mass="14167">MKFKALAVISFLVMPYAFAADEGGLKQDAAPPPPHAIEDGYRGTDDAKKMTVDFAKSMHDGATVSLRGNLISQKGEDNYLFRDKSGEINVIIPAAVFDGREVQPDQMINISGSLDKKSSPPVVRVHHLQK</sequence>
<gene>
    <name evidence="2" type="ORF">HVY52_11555</name>
</gene>
<dbReference type="AlphaFoldDB" id="A0A7L6ZQQ2"/>
<dbReference type="PANTHER" id="PTHR36571:SF2">
    <property type="entry name" value="PERIPLASMIC PROTEIN"/>
    <property type="match status" value="1"/>
</dbReference>
<dbReference type="Gene3D" id="2.40.50.200">
    <property type="entry name" value="Bacterial OB-fold"/>
    <property type="match status" value="1"/>
</dbReference>
<dbReference type="PANTHER" id="PTHR36571">
    <property type="entry name" value="PROTEIN YGIW"/>
    <property type="match status" value="1"/>
</dbReference>
<organism evidence="2 3">
    <name type="scientific">Escherichia fergusonii</name>
    <dbReference type="NCBI Taxonomy" id="564"/>
    <lineage>
        <taxon>Bacteria</taxon>
        <taxon>Pseudomonadati</taxon>
        <taxon>Pseudomonadota</taxon>
        <taxon>Gammaproteobacteria</taxon>
        <taxon>Enterobacterales</taxon>
        <taxon>Enterobacteriaceae</taxon>
        <taxon>Escherichia</taxon>
    </lineage>
</organism>
<dbReference type="InterPro" id="IPR005220">
    <property type="entry name" value="CarO-like"/>
</dbReference>
<evidence type="ECO:0000313" key="3">
    <source>
        <dbReference type="Proteomes" id="UP000510927"/>
    </source>
</evidence>
<dbReference type="Proteomes" id="UP000510927">
    <property type="component" value="Chromosome"/>
</dbReference>
<reference evidence="2 3" key="1">
    <citation type="submission" date="2020-06" db="EMBL/GenBank/DDBJ databases">
        <title>REHAB project genomes.</title>
        <authorList>
            <person name="Shaw L.P."/>
        </authorList>
    </citation>
    <scope>NUCLEOTIDE SEQUENCE [LARGE SCALE GENOMIC DNA]</scope>
    <source>
        <strain evidence="2 3">RHB28-C13</strain>
    </source>
</reference>
<dbReference type="NCBIfam" id="NF007471">
    <property type="entry name" value="PRK10053.1"/>
    <property type="match status" value="1"/>
</dbReference>